<accession>A0A3M7PMD0</accession>
<comment type="caution">
    <text evidence="1">The sequence shown here is derived from an EMBL/GenBank/DDBJ whole genome shotgun (WGS) entry which is preliminary data.</text>
</comment>
<dbReference type="Proteomes" id="UP000276133">
    <property type="component" value="Unassembled WGS sequence"/>
</dbReference>
<sequence length="90" mass="10809">MNHYWTYLVYQFQEHFILNRGVDNWNRLPPEVVKASSKNLFKKMVDEINASRYFFIVEISDTILPTSIDNYNLSHSVLFSVCFRKLFQIK</sequence>
<dbReference type="EMBL" id="REGN01009847">
    <property type="protein sequence ID" value="RNA00262.1"/>
    <property type="molecule type" value="Genomic_DNA"/>
</dbReference>
<name>A0A3M7PMD0_BRAPC</name>
<organism evidence="1 2">
    <name type="scientific">Brachionus plicatilis</name>
    <name type="common">Marine rotifer</name>
    <name type="synonym">Brachionus muelleri</name>
    <dbReference type="NCBI Taxonomy" id="10195"/>
    <lineage>
        <taxon>Eukaryota</taxon>
        <taxon>Metazoa</taxon>
        <taxon>Spiralia</taxon>
        <taxon>Gnathifera</taxon>
        <taxon>Rotifera</taxon>
        <taxon>Eurotatoria</taxon>
        <taxon>Monogononta</taxon>
        <taxon>Pseudotrocha</taxon>
        <taxon>Ploima</taxon>
        <taxon>Brachionidae</taxon>
        <taxon>Brachionus</taxon>
    </lineage>
</organism>
<keyword evidence="2" id="KW-1185">Reference proteome</keyword>
<protein>
    <submittedName>
        <fullName evidence="1">Uncharacterized protein</fullName>
    </submittedName>
</protein>
<proteinExistence type="predicted"/>
<evidence type="ECO:0000313" key="2">
    <source>
        <dbReference type="Proteomes" id="UP000276133"/>
    </source>
</evidence>
<evidence type="ECO:0000313" key="1">
    <source>
        <dbReference type="EMBL" id="RNA00262.1"/>
    </source>
</evidence>
<dbReference type="AlphaFoldDB" id="A0A3M7PMD0"/>
<gene>
    <name evidence="1" type="ORF">BpHYR1_018262</name>
</gene>
<reference evidence="1 2" key="1">
    <citation type="journal article" date="2018" name="Sci. Rep.">
        <title>Genomic signatures of local adaptation to the degree of environmental predictability in rotifers.</title>
        <authorList>
            <person name="Franch-Gras L."/>
            <person name="Hahn C."/>
            <person name="Garcia-Roger E.M."/>
            <person name="Carmona M.J."/>
            <person name="Serra M."/>
            <person name="Gomez A."/>
        </authorList>
    </citation>
    <scope>NUCLEOTIDE SEQUENCE [LARGE SCALE GENOMIC DNA]</scope>
    <source>
        <strain evidence="1">HYR1</strain>
    </source>
</reference>